<organism evidence="1 2">
    <name type="scientific">Candidatus Sulfuritelmatomonas gaucii</name>
    <dbReference type="NCBI Taxonomy" id="2043161"/>
    <lineage>
        <taxon>Bacteria</taxon>
        <taxon>Pseudomonadati</taxon>
        <taxon>Acidobacteriota</taxon>
        <taxon>Terriglobia</taxon>
        <taxon>Terriglobales</taxon>
        <taxon>Acidobacteriaceae</taxon>
        <taxon>Candidatus Sulfuritelmatomonas</taxon>
    </lineage>
</organism>
<proteinExistence type="predicted"/>
<accession>A0A2N9LKD1</accession>
<dbReference type="EMBL" id="OKRB01000098">
    <property type="protein sequence ID" value="SPE23687.1"/>
    <property type="molecule type" value="Genomic_DNA"/>
</dbReference>
<evidence type="ECO:0000313" key="2">
    <source>
        <dbReference type="Proteomes" id="UP000239735"/>
    </source>
</evidence>
<protein>
    <submittedName>
        <fullName evidence="1">Uncharacterized protein</fullName>
    </submittedName>
</protein>
<reference evidence="2" key="1">
    <citation type="submission" date="2018-02" db="EMBL/GenBank/DDBJ databases">
        <authorList>
            <person name="Hausmann B."/>
        </authorList>
    </citation>
    <scope>NUCLEOTIDE SEQUENCE [LARGE SCALE GENOMIC DNA]</scope>
    <source>
        <strain evidence="2">Peat soil MAG SbA5</strain>
    </source>
</reference>
<dbReference type="AlphaFoldDB" id="A0A2N9LKD1"/>
<name>A0A2N9LKD1_9BACT</name>
<evidence type="ECO:0000313" key="1">
    <source>
        <dbReference type="EMBL" id="SPE23687.1"/>
    </source>
</evidence>
<gene>
    <name evidence="1" type="ORF">SBA5_400099</name>
</gene>
<sequence length="65" mass="7046">MPQAFAVANLFSLPLRKPGAIRLTPAQQNLAFYALLRRGSSHTQRWVLVTGVACSLAFGPLIPDP</sequence>
<dbReference type="Proteomes" id="UP000239735">
    <property type="component" value="Unassembled WGS sequence"/>
</dbReference>